<accession>A0A5C2RZR5</accession>
<sequence>MPRTVASETFSGSSEVYAEPPARACTPMTPSASACRVLPGESLGNRLASCGYHGR</sequence>
<feature type="region of interest" description="Disordered" evidence="1">
    <location>
        <begin position="1"/>
        <end position="23"/>
    </location>
</feature>
<dbReference type="Proteomes" id="UP000313359">
    <property type="component" value="Unassembled WGS sequence"/>
</dbReference>
<name>A0A5C2RZR5_9APHY</name>
<protein>
    <submittedName>
        <fullName evidence="2">Uncharacterized protein</fullName>
    </submittedName>
</protein>
<gene>
    <name evidence="2" type="ORF">L227DRAFT_578748</name>
</gene>
<proteinExistence type="predicted"/>
<dbReference type="AlphaFoldDB" id="A0A5C2RZR5"/>
<evidence type="ECO:0000313" key="2">
    <source>
        <dbReference type="EMBL" id="RPD56552.1"/>
    </source>
</evidence>
<dbReference type="EMBL" id="ML122287">
    <property type="protein sequence ID" value="RPD56552.1"/>
    <property type="molecule type" value="Genomic_DNA"/>
</dbReference>
<reference evidence="2" key="1">
    <citation type="journal article" date="2018" name="Genome Biol. Evol.">
        <title>Genomics and development of Lentinus tigrinus, a white-rot wood-decaying mushroom with dimorphic fruiting bodies.</title>
        <authorList>
            <person name="Wu B."/>
            <person name="Xu Z."/>
            <person name="Knudson A."/>
            <person name="Carlson A."/>
            <person name="Chen N."/>
            <person name="Kovaka S."/>
            <person name="LaButti K."/>
            <person name="Lipzen A."/>
            <person name="Pennachio C."/>
            <person name="Riley R."/>
            <person name="Schakwitz W."/>
            <person name="Umezawa K."/>
            <person name="Ohm R.A."/>
            <person name="Grigoriev I.V."/>
            <person name="Nagy L.G."/>
            <person name="Gibbons J."/>
            <person name="Hibbett D."/>
        </authorList>
    </citation>
    <scope>NUCLEOTIDE SEQUENCE [LARGE SCALE GENOMIC DNA]</scope>
    <source>
        <strain evidence="2">ALCF2SS1-6</strain>
    </source>
</reference>
<organism evidence="2 3">
    <name type="scientific">Lentinus tigrinus ALCF2SS1-6</name>
    <dbReference type="NCBI Taxonomy" id="1328759"/>
    <lineage>
        <taxon>Eukaryota</taxon>
        <taxon>Fungi</taxon>
        <taxon>Dikarya</taxon>
        <taxon>Basidiomycota</taxon>
        <taxon>Agaricomycotina</taxon>
        <taxon>Agaricomycetes</taxon>
        <taxon>Polyporales</taxon>
        <taxon>Polyporaceae</taxon>
        <taxon>Lentinus</taxon>
    </lineage>
</organism>
<keyword evidence="3" id="KW-1185">Reference proteome</keyword>
<feature type="compositionally biased region" description="Polar residues" evidence="1">
    <location>
        <begin position="1"/>
        <end position="14"/>
    </location>
</feature>
<dbReference type="PROSITE" id="PS51257">
    <property type="entry name" value="PROKAR_LIPOPROTEIN"/>
    <property type="match status" value="1"/>
</dbReference>
<evidence type="ECO:0000256" key="1">
    <source>
        <dbReference type="SAM" id="MobiDB-lite"/>
    </source>
</evidence>
<evidence type="ECO:0000313" key="3">
    <source>
        <dbReference type="Proteomes" id="UP000313359"/>
    </source>
</evidence>